<proteinExistence type="predicted"/>
<comment type="caution">
    <text evidence="1">The sequence shown here is derived from an EMBL/GenBank/DDBJ whole genome shotgun (WGS) entry which is preliminary data.</text>
</comment>
<evidence type="ECO:0000313" key="1">
    <source>
        <dbReference type="EMBL" id="MCP2174989.1"/>
    </source>
</evidence>
<dbReference type="Proteomes" id="UP001206895">
    <property type="component" value="Unassembled WGS sequence"/>
</dbReference>
<evidence type="ECO:0008006" key="3">
    <source>
        <dbReference type="Google" id="ProtNLM"/>
    </source>
</evidence>
<reference evidence="1 2" key="1">
    <citation type="submission" date="2022-06" db="EMBL/GenBank/DDBJ databases">
        <title>Genomic Encyclopedia of Archaeal and Bacterial Type Strains, Phase II (KMG-II): from individual species to whole genera.</title>
        <authorList>
            <person name="Goeker M."/>
        </authorList>
    </citation>
    <scope>NUCLEOTIDE SEQUENCE [LARGE SCALE GENOMIC DNA]</scope>
    <source>
        <strain evidence="1 2">DSM 44693</strain>
    </source>
</reference>
<dbReference type="EMBL" id="JAMTCJ010000001">
    <property type="protein sequence ID" value="MCP2174989.1"/>
    <property type="molecule type" value="Genomic_DNA"/>
</dbReference>
<dbReference type="Gene3D" id="2.60.120.10">
    <property type="entry name" value="Jelly Rolls"/>
    <property type="match status" value="1"/>
</dbReference>
<gene>
    <name evidence="1" type="ORF">LX13_000796</name>
</gene>
<protein>
    <recommendedName>
        <fullName evidence="3">Cupin</fullName>
    </recommendedName>
</protein>
<keyword evidence="2" id="KW-1185">Reference proteome</keyword>
<dbReference type="RefSeq" id="WP_253659998.1">
    <property type="nucleotide sequence ID" value="NZ_BAAAJQ010000001.1"/>
</dbReference>
<dbReference type="InterPro" id="IPR014710">
    <property type="entry name" value="RmlC-like_jellyroll"/>
</dbReference>
<accession>A0ABT1H9R6</accession>
<evidence type="ECO:0000313" key="2">
    <source>
        <dbReference type="Proteomes" id="UP001206895"/>
    </source>
</evidence>
<organism evidence="1 2">
    <name type="scientific">Williamsia maris</name>
    <dbReference type="NCBI Taxonomy" id="72806"/>
    <lineage>
        <taxon>Bacteria</taxon>
        <taxon>Bacillati</taxon>
        <taxon>Actinomycetota</taxon>
        <taxon>Actinomycetes</taxon>
        <taxon>Mycobacteriales</taxon>
        <taxon>Nocardiaceae</taxon>
        <taxon>Williamsia</taxon>
    </lineage>
</organism>
<sequence>MSHCIIDAAAVPTGNGPHPAASPYDKRISESLGLTTFEVCQIELPPGAETVRHNHLDDRSEDMYAILTFIAVCSA</sequence>
<name>A0ABT1H9R6_9NOCA</name>